<comment type="caution">
    <text evidence="11">The sequence shown here is derived from an EMBL/GenBank/DDBJ whole genome shotgun (WGS) entry which is preliminary data.</text>
</comment>
<evidence type="ECO:0000256" key="9">
    <source>
        <dbReference type="SAM" id="MobiDB-lite"/>
    </source>
</evidence>
<evidence type="ECO:0000256" key="4">
    <source>
        <dbReference type="ARBA" id="ARBA00022833"/>
    </source>
</evidence>
<dbReference type="InterPro" id="IPR036236">
    <property type="entry name" value="Znf_C2H2_sf"/>
</dbReference>
<evidence type="ECO:0000256" key="2">
    <source>
        <dbReference type="ARBA" id="ARBA00022723"/>
    </source>
</evidence>
<dbReference type="STRING" id="74649.A0A2P6PVH5"/>
<evidence type="ECO:0000259" key="10">
    <source>
        <dbReference type="PROSITE" id="PS50157"/>
    </source>
</evidence>
<feature type="region of interest" description="Disordered" evidence="9">
    <location>
        <begin position="61"/>
        <end position="102"/>
    </location>
</feature>
<feature type="compositionally biased region" description="Low complexity" evidence="9">
    <location>
        <begin position="84"/>
        <end position="98"/>
    </location>
</feature>
<dbReference type="InterPro" id="IPR052426">
    <property type="entry name" value="Plant_dev_regulator"/>
</dbReference>
<organism evidence="11 12">
    <name type="scientific">Rosa chinensis</name>
    <name type="common">China rose</name>
    <dbReference type="NCBI Taxonomy" id="74649"/>
    <lineage>
        <taxon>Eukaryota</taxon>
        <taxon>Viridiplantae</taxon>
        <taxon>Streptophyta</taxon>
        <taxon>Embryophyta</taxon>
        <taxon>Tracheophyta</taxon>
        <taxon>Spermatophyta</taxon>
        <taxon>Magnoliopsida</taxon>
        <taxon>eudicotyledons</taxon>
        <taxon>Gunneridae</taxon>
        <taxon>Pentapetalae</taxon>
        <taxon>rosids</taxon>
        <taxon>fabids</taxon>
        <taxon>Rosales</taxon>
        <taxon>Rosaceae</taxon>
        <taxon>Rosoideae</taxon>
        <taxon>Rosoideae incertae sedis</taxon>
        <taxon>Rosa</taxon>
    </lineage>
</organism>
<evidence type="ECO:0000256" key="3">
    <source>
        <dbReference type="ARBA" id="ARBA00022771"/>
    </source>
</evidence>
<protein>
    <submittedName>
        <fullName evidence="11">Putative transcription factor C2H2 family</fullName>
    </submittedName>
</protein>
<evidence type="ECO:0000256" key="7">
    <source>
        <dbReference type="ARBA" id="ARBA00023242"/>
    </source>
</evidence>
<keyword evidence="3 8" id="KW-0863">Zinc-finger</keyword>
<dbReference type="Pfam" id="PF13912">
    <property type="entry name" value="zf-C2H2_6"/>
    <property type="match status" value="1"/>
</dbReference>
<dbReference type="PROSITE" id="PS50157">
    <property type="entry name" value="ZINC_FINGER_C2H2_2"/>
    <property type="match status" value="1"/>
</dbReference>
<dbReference type="EMBL" id="PDCK01000044">
    <property type="protein sequence ID" value="PRQ25918.1"/>
    <property type="molecule type" value="Genomic_DNA"/>
</dbReference>
<dbReference type="Gramene" id="PRQ25918">
    <property type="protein sequence ID" value="PRQ25918"/>
    <property type="gene ID" value="RchiOBHm_Chr6g0288901"/>
</dbReference>
<gene>
    <name evidence="11" type="ORF">RchiOBHm_Chr6g0288901</name>
</gene>
<dbReference type="GO" id="GO:0005634">
    <property type="term" value="C:nucleus"/>
    <property type="evidence" value="ECO:0007669"/>
    <property type="project" value="UniProtKB-SubCell"/>
</dbReference>
<dbReference type="SMART" id="SM00355">
    <property type="entry name" value="ZnF_C2H2"/>
    <property type="match status" value="1"/>
</dbReference>
<sequence>MDCVKLRFGREEDLTDISPWTAKNFTCSFCKREFRSAQALGGHMNVHRRDRAKLRLLPPNSILSSSEYSPNPTPTPNPNPNPNPKSYFSPSPSSSSLSGANKYLPHLLSPRSTYVSTPSSGTSDHENKKLMIFDSGSHQHHVPAFLNPKKRIKGGSGLDYEFGDLLNGFAGNAQKHHLNDDFKVVRKDEKHINMIRVDLDMGLLIKDPNKEELDLELRLGHL</sequence>
<keyword evidence="5" id="KW-0805">Transcription regulation</keyword>
<dbReference type="PROSITE" id="PS00028">
    <property type="entry name" value="ZINC_FINGER_C2H2_1"/>
    <property type="match status" value="1"/>
</dbReference>
<dbReference type="InterPro" id="IPR013087">
    <property type="entry name" value="Znf_C2H2_type"/>
</dbReference>
<keyword evidence="4" id="KW-0862">Zinc</keyword>
<dbReference type="Gene3D" id="3.30.160.60">
    <property type="entry name" value="Classic Zinc Finger"/>
    <property type="match status" value="1"/>
</dbReference>
<dbReference type="Proteomes" id="UP000238479">
    <property type="component" value="Chromosome 6"/>
</dbReference>
<dbReference type="PANTHER" id="PTHR45801">
    <property type="entry name" value="OS07G0101800 PROTEIN"/>
    <property type="match status" value="1"/>
</dbReference>
<keyword evidence="7" id="KW-0539">Nucleus</keyword>
<dbReference type="OrthoDB" id="1708403at2759"/>
<reference evidence="11 12" key="1">
    <citation type="journal article" date="2018" name="Nat. Genet.">
        <title>The Rosa genome provides new insights in the design of modern roses.</title>
        <authorList>
            <person name="Bendahmane M."/>
        </authorList>
    </citation>
    <scope>NUCLEOTIDE SEQUENCE [LARGE SCALE GENOMIC DNA]</scope>
    <source>
        <strain evidence="12">cv. Old Blush</strain>
    </source>
</reference>
<name>A0A2P6PVH5_ROSCH</name>
<accession>A0A2P6PVH5</accession>
<dbReference type="AlphaFoldDB" id="A0A2P6PVH5"/>
<evidence type="ECO:0000256" key="5">
    <source>
        <dbReference type="ARBA" id="ARBA00023015"/>
    </source>
</evidence>
<dbReference type="SUPFAM" id="SSF57667">
    <property type="entry name" value="beta-beta-alpha zinc fingers"/>
    <property type="match status" value="1"/>
</dbReference>
<evidence type="ECO:0000256" key="6">
    <source>
        <dbReference type="ARBA" id="ARBA00023163"/>
    </source>
</evidence>
<evidence type="ECO:0000313" key="11">
    <source>
        <dbReference type="EMBL" id="PRQ25918.1"/>
    </source>
</evidence>
<proteinExistence type="predicted"/>
<feature type="compositionally biased region" description="Pro residues" evidence="9">
    <location>
        <begin position="71"/>
        <end position="83"/>
    </location>
</feature>
<comment type="subcellular location">
    <subcellularLocation>
        <location evidence="1">Nucleus</location>
    </subcellularLocation>
</comment>
<dbReference type="GO" id="GO:0008270">
    <property type="term" value="F:zinc ion binding"/>
    <property type="evidence" value="ECO:0007669"/>
    <property type="project" value="UniProtKB-KW"/>
</dbReference>
<evidence type="ECO:0000256" key="1">
    <source>
        <dbReference type="ARBA" id="ARBA00004123"/>
    </source>
</evidence>
<dbReference type="OMA" id="DISWAAK"/>
<evidence type="ECO:0000313" key="12">
    <source>
        <dbReference type="Proteomes" id="UP000238479"/>
    </source>
</evidence>
<evidence type="ECO:0000256" key="8">
    <source>
        <dbReference type="PROSITE-ProRule" id="PRU00042"/>
    </source>
</evidence>
<keyword evidence="6" id="KW-0804">Transcription</keyword>
<keyword evidence="2" id="KW-0479">Metal-binding</keyword>
<feature type="domain" description="C2H2-type" evidence="10">
    <location>
        <begin position="25"/>
        <end position="52"/>
    </location>
</feature>
<keyword evidence="12" id="KW-1185">Reference proteome</keyword>
<dbReference type="PANTHER" id="PTHR45801:SF107">
    <property type="entry name" value="TRANSCRIPTIONAL REGULATOR SUPERMAN-LIKE"/>
    <property type="match status" value="1"/>
</dbReference>